<feature type="transmembrane region" description="Helical" evidence="6">
    <location>
        <begin position="540"/>
        <end position="561"/>
    </location>
</feature>
<feature type="transmembrane region" description="Helical" evidence="6">
    <location>
        <begin position="404"/>
        <end position="423"/>
    </location>
</feature>
<dbReference type="Pfam" id="PF07690">
    <property type="entry name" value="MFS_1"/>
    <property type="match status" value="1"/>
</dbReference>
<evidence type="ECO:0000256" key="6">
    <source>
        <dbReference type="SAM" id="Phobius"/>
    </source>
</evidence>
<gene>
    <name evidence="7" type="ORF">SAMEA4029009_CIC11G00000004615</name>
</gene>
<dbReference type="InterPro" id="IPR036259">
    <property type="entry name" value="MFS_trans_sf"/>
</dbReference>
<feature type="compositionally biased region" description="Low complexity" evidence="5">
    <location>
        <begin position="296"/>
        <end position="305"/>
    </location>
</feature>
<sequence>MSEGIMSDGVKLENVKSDAIFSINSKSNDDFIPGTINIYSFSAQEGDTDLQVTDDHIILLPQPTQSVNDPLNWTKSKKLWNFFVLAFITGFTAATSNDAGSIQDSLNEIYGISYDAMNTGAGVLFIAIGWATFLFTPFASLYGRKITYFICIFLGLGGAVWFSQCRTTSDSIWSQLFVGASEACAEAHVQQSLTDMYFQHQLGSVLTVYITATSVGTYLGPLIGGFIVQYVGFRWVGWIAVFISAALLIVIVFAMHETYFDRRLYHGVILTGLPGTEARNEKKVSEKKTIVDSKNSDSNSVNSNLSKHDNDLELARTANNGASEPKNSYWKSVAMITPSTNMIGTGFKQYCKRLILLFRVFLFPPCIFSGLVWGMQDALLTFYLTVEDDQYYDPPYNYSNTGVALMNVPCLIGSIIGCIYAGVISDWFTIWMAKRNNGIQEAEFRLYFLIIPAVLCPVGLILFAVGTDQQWHWFPTYFGLGLVGLGFGSSGDVAMGYLMDAYPEMVIEMMAGVSVINNMFGCIFTFACSPWLNAMGNTKTFIILAVITCVIMGSSIPFIYFGKRIRLWTKPWYLDFCERRDRMEG</sequence>
<dbReference type="Proteomes" id="UP000182259">
    <property type="component" value="Chromosome III"/>
</dbReference>
<dbReference type="Gene3D" id="1.20.1250.20">
    <property type="entry name" value="MFS general substrate transporter like domains"/>
    <property type="match status" value="1"/>
</dbReference>
<dbReference type="FunFam" id="1.20.1250.20:FF:000224">
    <property type="entry name" value="MFS transporter, putative"/>
    <property type="match status" value="1"/>
</dbReference>
<feature type="transmembrane region" description="Helical" evidence="6">
    <location>
        <begin position="356"/>
        <end position="384"/>
    </location>
</feature>
<dbReference type="PANTHER" id="PTHR23502">
    <property type="entry name" value="MAJOR FACILITATOR SUPERFAMILY"/>
    <property type="match status" value="1"/>
</dbReference>
<feature type="transmembrane region" description="Helical" evidence="6">
    <location>
        <begin position="116"/>
        <end position="139"/>
    </location>
</feature>
<feature type="region of interest" description="Disordered" evidence="5">
    <location>
        <begin position="284"/>
        <end position="306"/>
    </location>
</feature>
<evidence type="ECO:0000256" key="3">
    <source>
        <dbReference type="ARBA" id="ARBA00022989"/>
    </source>
</evidence>
<comment type="subcellular location">
    <subcellularLocation>
        <location evidence="1">Membrane</location>
        <topology evidence="1">Multi-pass membrane protein</topology>
    </subcellularLocation>
</comment>
<evidence type="ECO:0000313" key="7">
    <source>
        <dbReference type="EMBL" id="SGZ53787.1"/>
    </source>
</evidence>
<dbReference type="GO" id="GO:0005886">
    <property type="term" value="C:plasma membrane"/>
    <property type="evidence" value="ECO:0007669"/>
    <property type="project" value="TreeGrafter"/>
</dbReference>
<dbReference type="InterPro" id="IPR011701">
    <property type="entry name" value="MFS"/>
</dbReference>
<evidence type="ECO:0000256" key="5">
    <source>
        <dbReference type="SAM" id="MobiDB-lite"/>
    </source>
</evidence>
<keyword evidence="2 6" id="KW-0812">Transmembrane</keyword>
<protein>
    <submittedName>
        <fullName evidence="7">CIC11C00000004615</fullName>
    </submittedName>
</protein>
<feature type="transmembrane region" description="Helical" evidence="6">
    <location>
        <begin position="235"/>
        <end position="255"/>
    </location>
</feature>
<dbReference type="EMBL" id="LT635766">
    <property type="protein sequence ID" value="SGZ53787.1"/>
    <property type="molecule type" value="Genomic_DNA"/>
</dbReference>
<evidence type="ECO:0000256" key="1">
    <source>
        <dbReference type="ARBA" id="ARBA00004141"/>
    </source>
</evidence>
<keyword evidence="3 6" id="KW-1133">Transmembrane helix</keyword>
<dbReference type="GO" id="GO:0022857">
    <property type="term" value="F:transmembrane transporter activity"/>
    <property type="evidence" value="ECO:0007669"/>
    <property type="project" value="InterPro"/>
</dbReference>
<evidence type="ECO:0000313" key="8">
    <source>
        <dbReference type="Proteomes" id="UP000182259"/>
    </source>
</evidence>
<name>A0A1L0BRB8_9ASCO</name>
<keyword evidence="4 6" id="KW-0472">Membrane</keyword>
<accession>A0A1L0BRB8</accession>
<organism evidence="7 8">
    <name type="scientific">Sungouiella intermedia</name>
    <dbReference type="NCBI Taxonomy" id="45354"/>
    <lineage>
        <taxon>Eukaryota</taxon>
        <taxon>Fungi</taxon>
        <taxon>Dikarya</taxon>
        <taxon>Ascomycota</taxon>
        <taxon>Saccharomycotina</taxon>
        <taxon>Pichiomycetes</taxon>
        <taxon>Metschnikowiaceae</taxon>
        <taxon>Sungouiella</taxon>
    </lineage>
</organism>
<feature type="transmembrane region" description="Helical" evidence="6">
    <location>
        <begin position="146"/>
        <end position="164"/>
    </location>
</feature>
<dbReference type="SUPFAM" id="SSF103473">
    <property type="entry name" value="MFS general substrate transporter"/>
    <property type="match status" value="1"/>
</dbReference>
<feature type="compositionally biased region" description="Basic and acidic residues" evidence="5">
    <location>
        <begin position="284"/>
        <end position="295"/>
    </location>
</feature>
<dbReference type="GO" id="GO:0000324">
    <property type="term" value="C:fungal-type vacuole"/>
    <property type="evidence" value="ECO:0007669"/>
    <property type="project" value="TreeGrafter"/>
</dbReference>
<proteinExistence type="predicted"/>
<evidence type="ECO:0000256" key="2">
    <source>
        <dbReference type="ARBA" id="ARBA00022692"/>
    </source>
</evidence>
<dbReference type="AlphaFoldDB" id="A0A1L0BRB8"/>
<feature type="transmembrane region" description="Helical" evidence="6">
    <location>
        <begin position="444"/>
        <end position="465"/>
    </location>
</feature>
<evidence type="ECO:0000256" key="4">
    <source>
        <dbReference type="ARBA" id="ARBA00023136"/>
    </source>
</evidence>
<feature type="transmembrane region" description="Helical" evidence="6">
    <location>
        <begin position="510"/>
        <end position="534"/>
    </location>
</feature>
<feature type="transmembrane region" description="Helical" evidence="6">
    <location>
        <begin position="477"/>
        <end position="498"/>
    </location>
</feature>
<dbReference type="PANTHER" id="PTHR23502:SF34">
    <property type="entry name" value="PROTEIN HOL1"/>
    <property type="match status" value="1"/>
</dbReference>
<reference evidence="7 8" key="1">
    <citation type="submission" date="2016-10" db="EMBL/GenBank/DDBJ databases">
        <authorList>
            <person name="de Groot N.N."/>
        </authorList>
    </citation>
    <scope>NUCLEOTIDE SEQUENCE [LARGE SCALE GENOMIC DNA]</scope>
    <source>
        <strain evidence="7 8">PYCC 4715</strain>
    </source>
</reference>